<organism evidence="11 12">
    <name type="scientific">Hymenobacter ruricola</name>
    <dbReference type="NCBI Taxonomy" id="2791023"/>
    <lineage>
        <taxon>Bacteria</taxon>
        <taxon>Pseudomonadati</taxon>
        <taxon>Bacteroidota</taxon>
        <taxon>Cytophagia</taxon>
        <taxon>Cytophagales</taxon>
        <taxon>Hymenobacteraceae</taxon>
        <taxon>Hymenobacter</taxon>
    </lineage>
</organism>
<keyword evidence="9" id="KW-0472">Membrane</keyword>
<dbReference type="SUPFAM" id="SSF49464">
    <property type="entry name" value="Carboxypeptidase regulatory domain-like"/>
    <property type="match status" value="1"/>
</dbReference>
<evidence type="ECO:0000313" key="11">
    <source>
        <dbReference type="EMBL" id="MBF9219975.1"/>
    </source>
</evidence>
<keyword evidence="5" id="KW-0997">Cell inner membrane</keyword>
<comment type="similarity">
    <text evidence="2">Belongs to the TonB family.</text>
</comment>
<reference evidence="11 12" key="1">
    <citation type="submission" date="2020-11" db="EMBL/GenBank/DDBJ databases">
        <authorList>
            <person name="Kim M.K."/>
        </authorList>
    </citation>
    <scope>NUCLEOTIDE SEQUENCE [LARGE SCALE GENOMIC DNA]</scope>
    <source>
        <strain evidence="11 12">BT662</strain>
    </source>
</reference>
<keyword evidence="3" id="KW-0813">Transport</keyword>
<evidence type="ECO:0000313" key="12">
    <source>
        <dbReference type="Proteomes" id="UP000618931"/>
    </source>
</evidence>
<dbReference type="SUPFAM" id="SSF74653">
    <property type="entry name" value="TolA/TonB C-terminal domain"/>
    <property type="match status" value="1"/>
</dbReference>
<feature type="domain" description="TonB C-terminal" evidence="10">
    <location>
        <begin position="147"/>
        <end position="240"/>
    </location>
</feature>
<evidence type="ECO:0000256" key="4">
    <source>
        <dbReference type="ARBA" id="ARBA00022475"/>
    </source>
</evidence>
<keyword evidence="6" id="KW-0812">Transmembrane</keyword>
<dbReference type="PROSITE" id="PS52015">
    <property type="entry name" value="TONB_CTD"/>
    <property type="match status" value="1"/>
</dbReference>
<dbReference type="Proteomes" id="UP000618931">
    <property type="component" value="Unassembled WGS sequence"/>
</dbReference>
<evidence type="ECO:0000256" key="3">
    <source>
        <dbReference type="ARBA" id="ARBA00022448"/>
    </source>
</evidence>
<dbReference type="InterPro" id="IPR037682">
    <property type="entry name" value="TonB_C"/>
</dbReference>
<dbReference type="Pfam" id="PF13715">
    <property type="entry name" value="CarbopepD_reg_2"/>
    <property type="match status" value="1"/>
</dbReference>
<gene>
    <name evidence="11" type="ORF">I2H31_02560</name>
</gene>
<keyword evidence="12" id="KW-1185">Reference proteome</keyword>
<protein>
    <submittedName>
        <fullName evidence="11">TonB family protein</fullName>
    </submittedName>
</protein>
<comment type="caution">
    <text evidence="11">The sequence shown here is derived from an EMBL/GenBank/DDBJ whole genome shotgun (WGS) entry which is preliminary data.</text>
</comment>
<evidence type="ECO:0000256" key="5">
    <source>
        <dbReference type="ARBA" id="ARBA00022519"/>
    </source>
</evidence>
<sequence length="240" mass="25172">MLFISTVVALQLMVAGGPQLTQLKGARPATAAEAPAVPTVTGRVLTDQEEPLPGVVVSVQGASHVTSTNASGNFLLTLSDVKSVLVFKCEGYRDQALAVSGTAPLTVKMYALSKAAPAGAASPETTAEVTGKPKVLSYSEVLPTFPGGDAAYGRYLSQNAHFPEEALAKGISGTVFVSFVVDEEGRILDAEVVRGAGHGFDQEALRVIRLMPWWNPGRVAGDAVRVSRTLAVPFVVRERP</sequence>
<proteinExistence type="inferred from homology"/>
<keyword evidence="4" id="KW-1003">Cell membrane</keyword>
<dbReference type="PANTHER" id="PTHR33446">
    <property type="entry name" value="PROTEIN TONB-RELATED"/>
    <property type="match status" value="1"/>
</dbReference>
<dbReference type="NCBIfam" id="TIGR01352">
    <property type="entry name" value="tonB_Cterm"/>
    <property type="match status" value="1"/>
</dbReference>
<dbReference type="Pfam" id="PF03544">
    <property type="entry name" value="TonB_C"/>
    <property type="match status" value="1"/>
</dbReference>
<evidence type="ECO:0000256" key="8">
    <source>
        <dbReference type="ARBA" id="ARBA00022989"/>
    </source>
</evidence>
<dbReference type="InterPro" id="IPR051045">
    <property type="entry name" value="TonB-dependent_transducer"/>
</dbReference>
<keyword evidence="7" id="KW-0653">Protein transport</keyword>
<evidence type="ECO:0000256" key="6">
    <source>
        <dbReference type="ARBA" id="ARBA00022692"/>
    </source>
</evidence>
<dbReference type="InterPro" id="IPR008969">
    <property type="entry name" value="CarboxyPept-like_regulatory"/>
</dbReference>
<dbReference type="EMBL" id="JADQDM010000001">
    <property type="protein sequence ID" value="MBF9219975.1"/>
    <property type="molecule type" value="Genomic_DNA"/>
</dbReference>
<keyword evidence="8" id="KW-1133">Transmembrane helix</keyword>
<evidence type="ECO:0000256" key="2">
    <source>
        <dbReference type="ARBA" id="ARBA00006555"/>
    </source>
</evidence>
<evidence type="ECO:0000259" key="10">
    <source>
        <dbReference type="PROSITE" id="PS52015"/>
    </source>
</evidence>
<name>A0ABS0HZ47_9BACT</name>
<evidence type="ECO:0000256" key="7">
    <source>
        <dbReference type="ARBA" id="ARBA00022927"/>
    </source>
</evidence>
<evidence type="ECO:0000256" key="9">
    <source>
        <dbReference type="ARBA" id="ARBA00023136"/>
    </source>
</evidence>
<dbReference type="Gene3D" id="2.60.40.1120">
    <property type="entry name" value="Carboxypeptidase-like, regulatory domain"/>
    <property type="match status" value="1"/>
</dbReference>
<dbReference type="Gene3D" id="3.30.1150.10">
    <property type="match status" value="1"/>
</dbReference>
<dbReference type="RefSeq" id="WP_196291429.1">
    <property type="nucleotide sequence ID" value="NZ_JADQDM010000001.1"/>
</dbReference>
<comment type="subcellular location">
    <subcellularLocation>
        <location evidence="1">Cell inner membrane</location>
        <topology evidence="1">Single-pass membrane protein</topology>
        <orientation evidence="1">Periplasmic side</orientation>
    </subcellularLocation>
</comment>
<dbReference type="PANTHER" id="PTHR33446:SF2">
    <property type="entry name" value="PROTEIN TONB"/>
    <property type="match status" value="1"/>
</dbReference>
<evidence type="ECO:0000256" key="1">
    <source>
        <dbReference type="ARBA" id="ARBA00004383"/>
    </source>
</evidence>
<dbReference type="InterPro" id="IPR006260">
    <property type="entry name" value="TonB/TolA_C"/>
</dbReference>
<accession>A0ABS0HZ47</accession>